<dbReference type="InterPro" id="IPR023198">
    <property type="entry name" value="PGP-like_dom2"/>
</dbReference>
<organism evidence="1 2">
    <name type="scientific">Alkaliphilus oremlandii (strain OhILAs)</name>
    <name type="common">Clostridium oremlandii (strain OhILAs)</name>
    <dbReference type="NCBI Taxonomy" id="350688"/>
    <lineage>
        <taxon>Bacteria</taxon>
        <taxon>Bacillati</taxon>
        <taxon>Bacillota</taxon>
        <taxon>Clostridia</taxon>
        <taxon>Peptostreptococcales</taxon>
        <taxon>Natronincolaceae</taxon>
        <taxon>Alkaliphilus</taxon>
    </lineage>
</organism>
<dbReference type="SUPFAM" id="SSF56784">
    <property type="entry name" value="HAD-like"/>
    <property type="match status" value="1"/>
</dbReference>
<dbReference type="Pfam" id="PF00702">
    <property type="entry name" value="Hydrolase"/>
    <property type="match status" value="1"/>
</dbReference>
<dbReference type="EMBL" id="CP000853">
    <property type="protein sequence ID" value="ABW20272.1"/>
    <property type="molecule type" value="Genomic_DNA"/>
</dbReference>
<dbReference type="HOGENOM" id="CLU_045011_8_1_9"/>
<dbReference type="OrthoDB" id="9802350at2"/>
<dbReference type="InterPro" id="IPR006439">
    <property type="entry name" value="HAD-SF_hydro_IA"/>
</dbReference>
<keyword evidence="2" id="KW-1185">Reference proteome</keyword>
<dbReference type="Gene3D" id="1.10.150.240">
    <property type="entry name" value="Putative phosphatase, domain 2"/>
    <property type="match status" value="1"/>
</dbReference>
<dbReference type="CDD" id="cd04305">
    <property type="entry name" value="HAD_Neu5Ac-Pase_like"/>
    <property type="match status" value="1"/>
</dbReference>
<dbReference type="SFLD" id="SFLDG01135">
    <property type="entry name" value="C1.5.6:_HAD__Beta-PGM__Phospha"/>
    <property type="match status" value="1"/>
</dbReference>
<keyword evidence="1" id="KW-0378">Hydrolase</keyword>
<dbReference type="KEGG" id="aoe:Clos_2741"/>
<dbReference type="NCBIfam" id="TIGR01509">
    <property type="entry name" value="HAD-SF-IA-v3"/>
    <property type="match status" value="1"/>
</dbReference>
<dbReference type="NCBIfam" id="NF006976">
    <property type="entry name" value="PRK09449.1"/>
    <property type="match status" value="1"/>
</dbReference>
<dbReference type="STRING" id="350688.Clos_2741"/>
<reference evidence="2" key="1">
    <citation type="submission" date="2007-10" db="EMBL/GenBank/DDBJ databases">
        <title>Complete genome of Alkaliphilus oremlandii OhILAs.</title>
        <authorList>
            <person name="Copeland A."/>
            <person name="Lucas S."/>
            <person name="Lapidus A."/>
            <person name="Barry K."/>
            <person name="Detter J.C."/>
            <person name="Glavina del Rio T."/>
            <person name="Hammon N."/>
            <person name="Israni S."/>
            <person name="Dalin E."/>
            <person name="Tice H."/>
            <person name="Pitluck S."/>
            <person name="Chain P."/>
            <person name="Malfatti S."/>
            <person name="Shin M."/>
            <person name="Vergez L."/>
            <person name="Schmutz J."/>
            <person name="Larimer F."/>
            <person name="Land M."/>
            <person name="Hauser L."/>
            <person name="Kyrpides N."/>
            <person name="Mikhailova N."/>
            <person name="Stolz J.F."/>
            <person name="Dawson A."/>
            <person name="Fisher E."/>
            <person name="Crable B."/>
            <person name="Perera E."/>
            <person name="Lisak J."/>
            <person name="Ranganathan M."/>
            <person name="Basu P."/>
            <person name="Richardson P."/>
        </authorList>
    </citation>
    <scope>NUCLEOTIDE SEQUENCE [LARGE SCALE GENOMIC DNA]</scope>
    <source>
        <strain evidence="2">OhILAs</strain>
    </source>
</reference>
<evidence type="ECO:0000313" key="2">
    <source>
        <dbReference type="Proteomes" id="UP000000269"/>
    </source>
</evidence>
<gene>
    <name evidence="1" type="ordered locus">Clos_2741</name>
</gene>
<dbReference type="AlphaFoldDB" id="A8MKE0"/>
<dbReference type="InterPro" id="IPR023214">
    <property type="entry name" value="HAD_sf"/>
</dbReference>
<dbReference type="NCBIfam" id="TIGR02254">
    <property type="entry name" value="YjjG_YfnB"/>
    <property type="match status" value="1"/>
</dbReference>
<proteinExistence type="predicted"/>
<dbReference type="Proteomes" id="UP000000269">
    <property type="component" value="Chromosome"/>
</dbReference>
<evidence type="ECO:0000313" key="1">
    <source>
        <dbReference type="EMBL" id="ABW20272.1"/>
    </source>
</evidence>
<sequence>MGYKVILFDADDTLFDFKRSERDALKNAILHFNIEYNEDIHLKIYQEVNHQVWAEFEKGMITQEKLKIERFKRLSDRLGIQLDTVKFAELYMKYLSYGSFLYEETTPLIKNLYENYQLAIITNGLRDVQNNRIRKSTIAEYFDDIVISEEVKVSKPDPKIFEIALEHLKHIDKSTVLMVGDSLSSDIQGGLNFGIDTCWFNPHKKVNNTAIQPKYEISSLMALIDILNDKK</sequence>
<dbReference type="RefSeq" id="WP_012160579.1">
    <property type="nucleotide sequence ID" value="NC_009922.1"/>
</dbReference>
<name>A8MKE0_ALKOO</name>
<accession>A8MKE0</accession>
<dbReference type="SFLD" id="SFLDG01129">
    <property type="entry name" value="C1.5:_HAD__Beta-PGM__Phosphata"/>
    <property type="match status" value="1"/>
</dbReference>
<dbReference type="PANTHER" id="PTHR47478">
    <property type="match status" value="1"/>
</dbReference>
<dbReference type="Gene3D" id="3.40.50.1000">
    <property type="entry name" value="HAD superfamily/HAD-like"/>
    <property type="match status" value="1"/>
</dbReference>
<protein>
    <submittedName>
        <fullName evidence="1">HAD-superfamily hydrolase, subfamily IA, variant 1</fullName>
    </submittedName>
</protein>
<dbReference type="InterPro" id="IPR036412">
    <property type="entry name" value="HAD-like_sf"/>
</dbReference>
<dbReference type="InterPro" id="IPR011951">
    <property type="entry name" value="HAD-SF_hydro_IA_YjjG/PynA"/>
</dbReference>
<dbReference type="GO" id="GO:0008253">
    <property type="term" value="F:5'-nucleotidase activity"/>
    <property type="evidence" value="ECO:0007669"/>
    <property type="project" value="InterPro"/>
</dbReference>
<dbReference type="PANTHER" id="PTHR47478:SF1">
    <property type="entry name" value="PYRIMIDINE 5'-NUCLEOTIDASE YJJG"/>
    <property type="match status" value="1"/>
</dbReference>
<dbReference type="eggNOG" id="COG1011">
    <property type="taxonomic scope" value="Bacteria"/>
</dbReference>
<dbReference type="SFLD" id="SFLDS00003">
    <property type="entry name" value="Haloacid_Dehalogenase"/>
    <property type="match status" value="1"/>
</dbReference>
<dbReference type="InterPro" id="IPR052550">
    <property type="entry name" value="Pyrimidine_5'-ntase_YjjG"/>
</dbReference>
<dbReference type="NCBIfam" id="TIGR01549">
    <property type="entry name" value="HAD-SF-IA-v1"/>
    <property type="match status" value="1"/>
</dbReference>